<name>A0A5B0NJL5_PUCGR</name>
<gene>
    <name evidence="1" type="ORF">PGT21_019803</name>
</gene>
<accession>A0A5B0NJL5</accession>
<protein>
    <submittedName>
        <fullName evidence="1">Uncharacterized protein</fullName>
    </submittedName>
</protein>
<dbReference type="AlphaFoldDB" id="A0A5B0NJL5"/>
<sequence length="69" mass="7740">MGPFSKFSEDPGRLVPRPGRFFATSTGTNLNKHKYVTPCMYALTESFTLTAMYVMTVDSLTDDRQRQGA</sequence>
<reference evidence="1 2" key="1">
    <citation type="submission" date="2019-05" db="EMBL/GenBank/DDBJ databases">
        <title>Emergence of the Ug99 lineage of the wheat stem rust pathogen through somatic hybridization.</title>
        <authorList>
            <person name="Li F."/>
            <person name="Upadhyaya N.M."/>
            <person name="Sperschneider J."/>
            <person name="Matny O."/>
            <person name="Nguyen-Phuc H."/>
            <person name="Mago R."/>
            <person name="Raley C."/>
            <person name="Miller M.E."/>
            <person name="Silverstein K.A.T."/>
            <person name="Henningsen E."/>
            <person name="Hirsch C.D."/>
            <person name="Visser B."/>
            <person name="Pretorius Z.A."/>
            <person name="Steffenson B.J."/>
            <person name="Schwessinger B."/>
            <person name="Dodds P.N."/>
            <person name="Figueroa M."/>
        </authorList>
    </citation>
    <scope>NUCLEOTIDE SEQUENCE [LARGE SCALE GENOMIC DNA]</scope>
    <source>
        <strain evidence="1">21-0</strain>
    </source>
</reference>
<dbReference type="EMBL" id="VSWC01000093">
    <property type="protein sequence ID" value="KAA1089491.1"/>
    <property type="molecule type" value="Genomic_DNA"/>
</dbReference>
<organism evidence="1 2">
    <name type="scientific">Puccinia graminis f. sp. tritici</name>
    <dbReference type="NCBI Taxonomy" id="56615"/>
    <lineage>
        <taxon>Eukaryota</taxon>
        <taxon>Fungi</taxon>
        <taxon>Dikarya</taxon>
        <taxon>Basidiomycota</taxon>
        <taxon>Pucciniomycotina</taxon>
        <taxon>Pucciniomycetes</taxon>
        <taxon>Pucciniales</taxon>
        <taxon>Pucciniaceae</taxon>
        <taxon>Puccinia</taxon>
    </lineage>
</organism>
<evidence type="ECO:0000313" key="2">
    <source>
        <dbReference type="Proteomes" id="UP000324748"/>
    </source>
</evidence>
<keyword evidence="2" id="KW-1185">Reference proteome</keyword>
<dbReference type="Proteomes" id="UP000324748">
    <property type="component" value="Unassembled WGS sequence"/>
</dbReference>
<comment type="caution">
    <text evidence="1">The sequence shown here is derived from an EMBL/GenBank/DDBJ whole genome shotgun (WGS) entry which is preliminary data.</text>
</comment>
<proteinExistence type="predicted"/>
<evidence type="ECO:0000313" key="1">
    <source>
        <dbReference type="EMBL" id="KAA1089491.1"/>
    </source>
</evidence>